<name>A0A432GDL3_9DELT</name>
<dbReference type="InterPro" id="IPR029063">
    <property type="entry name" value="SAM-dependent_MTases_sf"/>
</dbReference>
<dbReference type="CDD" id="cd00761">
    <property type="entry name" value="Glyco_tranf_GTA_type"/>
    <property type="match status" value="1"/>
</dbReference>
<dbReference type="GO" id="GO:0016757">
    <property type="term" value="F:glycosyltransferase activity"/>
    <property type="evidence" value="ECO:0007669"/>
    <property type="project" value="UniProtKB-KW"/>
</dbReference>
<dbReference type="InterPro" id="IPR001173">
    <property type="entry name" value="Glyco_trans_2-like"/>
</dbReference>
<evidence type="ECO:0000259" key="4">
    <source>
        <dbReference type="Pfam" id="PF00535"/>
    </source>
</evidence>
<comment type="caution">
    <text evidence="5">The sequence shown here is derived from an EMBL/GenBank/DDBJ whole genome shotgun (WGS) entry which is preliminary data.</text>
</comment>
<dbReference type="Pfam" id="PF00535">
    <property type="entry name" value="Glycos_transf_2"/>
    <property type="match status" value="1"/>
</dbReference>
<feature type="domain" description="Glycosyltransferase 2-like" evidence="4">
    <location>
        <begin position="8"/>
        <end position="171"/>
    </location>
</feature>
<dbReference type="SUPFAM" id="SSF53335">
    <property type="entry name" value="S-adenosyl-L-methionine-dependent methyltransferases"/>
    <property type="match status" value="1"/>
</dbReference>
<organism evidence="5 6">
    <name type="scientific">SAR324 cluster bacterium</name>
    <dbReference type="NCBI Taxonomy" id="2024889"/>
    <lineage>
        <taxon>Bacteria</taxon>
        <taxon>Deltaproteobacteria</taxon>
        <taxon>SAR324 cluster</taxon>
    </lineage>
</organism>
<protein>
    <submittedName>
        <fullName evidence="5">Glycosyl transferase family 2</fullName>
    </submittedName>
</protein>
<dbReference type="InterPro" id="IPR050834">
    <property type="entry name" value="Glycosyltransf_2"/>
</dbReference>
<dbReference type="PANTHER" id="PTHR43685">
    <property type="entry name" value="GLYCOSYLTRANSFERASE"/>
    <property type="match status" value="1"/>
</dbReference>
<dbReference type="Gene3D" id="3.90.550.10">
    <property type="entry name" value="Spore Coat Polysaccharide Biosynthesis Protein SpsA, Chain A"/>
    <property type="match status" value="1"/>
</dbReference>
<evidence type="ECO:0000256" key="1">
    <source>
        <dbReference type="ARBA" id="ARBA00006739"/>
    </source>
</evidence>
<sequence length="355" mass="40244">MKSNPIISILMPVRNDAAMLRNCLTDIQNQSFTNYELVVVDDGSADETPVLLEKASQDDSRIRMIRTEPQGIVSALNTGLIECKGTYIARMDVDDRMQKTRLEKQLELMQKDPELELIGCRVEGFTDKGPLPESAVHYQSWSNSLMSHQQIECDLFAESPIVHPTFFATRKLFNKIGGYSNNPWAEDYDFILRAYGGGAKLAKHPEILVCKYFAPGRLSRVEAMYKRPAMFDAKAHYLLEFGLLKKRRGVLIVGSGPTGRQAAQSFENRGVRLLGFVDNRPGPPDRQVKNRPAWGFNNLPPEEFMHKFRDSLIVLAIGDSTGQRVFAEFLRKSDFVENHDFVRVIYNWPPVANSI</sequence>
<dbReference type="Proteomes" id="UP000286801">
    <property type="component" value="Unassembled WGS sequence"/>
</dbReference>
<gene>
    <name evidence="5" type="ORF">DSY97_00285</name>
</gene>
<evidence type="ECO:0000313" key="5">
    <source>
        <dbReference type="EMBL" id="RTZ81778.1"/>
    </source>
</evidence>
<proteinExistence type="inferred from homology"/>
<dbReference type="PANTHER" id="PTHR43685:SF5">
    <property type="entry name" value="GLYCOSYLTRANSFERASE EPSE-RELATED"/>
    <property type="match status" value="1"/>
</dbReference>
<keyword evidence="2" id="KW-0328">Glycosyltransferase</keyword>
<evidence type="ECO:0000256" key="2">
    <source>
        <dbReference type="ARBA" id="ARBA00022676"/>
    </source>
</evidence>
<dbReference type="AlphaFoldDB" id="A0A432GDL3"/>
<reference evidence="5 6" key="1">
    <citation type="submission" date="2018-06" db="EMBL/GenBank/DDBJ databases">
        <title>Combined omics and stable isotope probing to characterize newly discovered Mariana Back-Arc vent microbial communities.</title>
        <authorList>
            <person name="Trembath-Reichert E."/>
            <person name="Huber J.A."/>
        </authorList>
    </citation>
    <scope>NUCLEOTIDE SEQUENCE [LARGE SCALE GENOMIC DNA]</scope>
    <source>
        <strain evidence="5">MAG 63_1</strain>
    </source>
</reference>
<evidence type="ECO:0000313" key="6">
    <source>
        <dbReference type="Proteomes" id="UP000286801"/>
    </source>
</evidence>
<keyword evidence="3 5" id="KW-0808">Transferase</keyword>
<evidence type="ECO:0000256" key="3">
    <source>
        <dbReference type="ARBA" id="ARBA00022679"/>
    </source>
</evidence>
<dbReference type="Gene3D" id="3.40.50.720">
    <property type="entry name" value="NAD(P)-binding Rossmann-like Domain"/>
    <property type="match status" value="1"/>
</dbReference>
<accession>A0A432GDL3</accession>
<dbReference type="EMBL" id="QNZL01000011">
    <property type="protein sequence ID" value="RTZ81778.1"/>
    <property type="molecule type" value="Genomic_DNA"/>
</dbReference>
<comment type="similarity">
    <text evidence="1">Belongs to the glycosyltransferase 2 family.</text>
</comment>
<dbReference type="InterPro" id="IPR029044">
    <property type="entry name" value="Nucleotide-diphossugar_trans"/>
</dbReference>
<dbReference type="SUPFAM" id="SSF53448">
    <property type="entry name" value="Nucleotide-diphospho-sugar transferases"/>
    <property type="match status" value="1"/>
</dbReference>